<evidence type="ECO:0000313" key="2">
    <source>
        <dbReference type="Proteomes" id="UP000887159"/>
    </source>
</evidence>
<dbReference type="PANTHER" id="PTHR46585:SF1">
    <property type="entry name" value="CHROMO DOMAIN-CONTAINING PROTEIN"/>
    <property type="match status" value="1"/>
</dbReference>
<proteinExistence type="predicted"/>
<comment type="caution">
    <text evidence="1">The sequence shown here is derived from an EMBL/GenBank/DDBJ whole genome shotgun (WGS) entry which is preliminary data.</text>
</comment>
<accession>A0A8X6W582</accession>
<evidence type="ECO:0008006" key="3">
    <source>
        <dbReference type="Google" id="ProtNLM"/>
    </source>
</evidence>
<dbReference type="Proteomes" id="UP000887159">
    <property type="component" value="Unassembled WGS sequence"/>
</dbReference>
<dbReference type="Gene3D" id="3.30.420.10">
    <property type="entry name" value="Ribonuclease H-like superfamily/Ribonuclease H"/>
    <property type="match status" value="1"/>
</dbReference>
<protein>
    <recommendedName>
        <fullName evidence="3">Integrase catalytic domain-containing protein</fullName>
    </recommendedName>
</protein>
<dbReference type="SUPFAM" id="SSF53098">
    <property type="entry name" value="Ribonuclease H-like"/>
    <property type="match status" value="1"/>
</dbReference>
<dbReference type="AlphaFoldDB" id="A0A8X6W582"/>
<name>A0A8X6W582_TRICX</name>
<dbReference type="InterPro" id="IPR012337">
    <property type="entry name" value="RNaseH-like_sf"/>
</dbReference>
<dbReference type="InterPro" id="IPR036397">
    <property type="entry name" value="RNaseH_sf"/>
</dbReference>
<dbReference type="EMBL" id="BMAU01021384">
    <property type="protein sequence ID" value="GFY28389.1"/>
    <property type="molecule type" value="Genomic_DNA"/>
</dbReference>
<evidence type="ECO:0000313" key="1">
    <source>
        <dbReference type="EMBL" id="GFY28389.1"/>
    </source>
</evidence>
<reference evidence="1" key="1">
    <citation type="submission" date="2020-08" db="EMBL/GenBank/DDBJ databases">
        <title>Multicomponent nature underlies the extraordinary mechanical properties of spider dragline silk.</title>
        <authorList>
            <person name="Kono N."/>
            <person name="Nakamura H."/>
            <person name="Mori M."/>
            <person name="Yoshida Y."/>
            <person name="Ohtoshi R."/>
            <person name="Malay A.D."/>
            <person name="Moran D.A.P."/>
            <person name="Tomita M."/>
            <person name="Numata K."/>
            <person name="Arakawa K."/>
        </authorList>
    </citation>
    <scope>NUCLEOTIDE SEQUENCE</scope>
</reference>
<sequence length="336" mass="38187">MHQDLAAFYENPEVPNSFGGVEALHRSVKGKYSKKDVKHWLSQKDAYTLHKPVRHKFQRNRVFVSDIDRQFQADLVDMQSLAEFNKGYKYLLTCIDLFSKFAWAVPLKDKFGKSVKSGLEIIFKERKPKVLQTDAAGDGNISSTVKRTIDVGCYETMLDIISAVQLVLPKNPNRFTIIYNKATKRVKINAVQGSSLHLENLGELLGFKRNAIIIGNMKSEFVADAWSNFSVFYVYSDLISPQIVGDTQAPLLRIVRTKGKDGETISQYYDRPQYLPLVRHSFQTIQSELRLNSGDFVPFERGQIGSGLTHYKGINFQKGYGIGGIFRRLFRAALPF</sequence>
<gene>
    <name evidence="1" type="ORF">TNCV_1970441</name>
</gene>
<dbReference type="PANTHER" id="PTHR46585">
    <property type="entry name" value="INTEGRASE CORE DOMAIN CONTAINING PROTEIN"/>
    <property type="match status" value="1"/>
</dbReference>
<organism evidence="1 2">
    <name type="scientific">Trichonephila clavipes</name>
    <name type="common">Golden silk orbweaver</name>
    <name type="synonym">Nephila clavipes</name>
    <dbReference type="NCBI Taxonomy" id="2585209"/>
    <lineage>
        <taxon>Eukaryota</taxon>
        <taxon>Metazoa</taxon>
        <taxon>Ecdysozoa</taxon>
        <taxon>Arthropoda</taxon>
        <taxon>Chelicerata</taxon>
        <taxon>Arachnida</taxon>
        <taxon>Araneae</taxon>
        <taxon>Araneomorphae</taxon>
        <taxon>Entelegynae</taxon>
        <taxon>Araneoidea</taxon>
        <taxon>Nephilidae</taxon>
        <taxon>Trichonephila</taxon>
    </lineage>
</organism>
<dbReference type="GO" id="GO:0003676">
    <property type="term" value="F:nucleic acid binding"/>
    <property type="evidence" value="ECO:0007669"/>
    <property type="project" value="InterPro"/>
</dbReference>
<keyword evidence="2" id="KW-1185">Reference proteome</keyword>